<protein>
    <submittedName>
        <fullName evidence="2">Uncharacterized protein</fullName>
    </submittedName>
</protein>
<keyword evidence="3" id="KW-1185">Reference proteome</keyword>
<evidence type="ECO:0000256" key="1">
    <source>
        <dbReference type="SAM" id="SignalP"/>
    </source>
</evidence>
<dbReference type="Proteomes" id="UP001597102">
    <property type="component" value="Unassembled WGS sequence"/>
</dbReference>
<name>A0ABW3J5W8_9HYPH</name>
<reference evidence="3" key="1">
    <citation type="journal article" date="2019" name="Int. J. Syst. Evol. Microbiol.">
        <title>The Global Catalogue of Microorganisms (GCM) 10K type strain sequencing project: providing services to taxonomists for standard genome sequencing and annotation.</title>
        <authorList>
            <consortium name="The Broad Institute Genomics Platform"/>
            <consortium name="The Broad Institute Genome Sequencing Center for Infectious Disease"/>
            <person name="Wu L."/>
            <person name="Ma J."/>
        </authorList>
    </citation>
    <scope>NUCLEOTIDE SEQUENCE [LARGE SCALE GENOMIC DNA]</scope>
    <source>
        <strain evidence="3">CCUG 61697</strain>
    </source>
</reference>
<accession>A0ABW3J5W8</accession>
<proteinExistence type="predicted"/>
<gene>
    <name evidence="2" type="ORF">ACFQ2F_01725</name>
</gene>
<comment type="caution">
    <text evidence="2">The sequence shown here is derived from an EMBL/GenBank/DDBJ whole genome shotgun (WGS) entry which is preliminary data.</text>
</comment>
<dbReference type="Gene3D" id="2.40.128.90">
    <property type="entry name" value="OMPT-like"/>
    <property type="match status" value="1"/>
</dbReference>
<evidence type="ECO:0000313" key="2">
    <source>
        <dbReference type="EMBL" id="MFD0985812.1"/>
    </source>
</evidence>
<sequence>MLRIGHITAGLIGAVALAGVAYPASAQDYSMPGVATTKVGEAELSIGGGLSRLDLPDIRFGYRSGPSGNREYPNSNGFEDEFGGAVSGELLVPWGASTAIALGGFWSGIDQEKGVRCAASAAQSCEASNLTGANATTPVGVDLRERTKRDVDHWGTQLEGRYYMEGTPGVPIINATYVALGGDIREINQDTSINFRTLSGINGGTYNESLDTSYYGAYLAIGGDYELPIFQNFRSGLGLEAGFKAYAGVYGVDTDYQGRVPGNSLGLSTDDTAFIGGLTLETRKQFTPRTSVSLMSTYEYISWVPEMQYSNSNTGDVTRIDDTDAFASRTMLRLNIGLGPEGLYYE</sequence>
<organism evidence="2 3">
    <name type="scientific">Methyloligella solikamskensis</name>
    <dbReference type="NCBI Taxonomy" id="1177756"/>
    <lineage>
        <taxon>Bacteria</taxon>
        <taxon>Pseudomonadati</taxon>
        <taxon>Pseudomonadota</taxon>
        <taxon>Alphaproteobacteria</taxon>
        <taxon>Hyphomicrobiales</taxon>
        <taxon>Hyphomicrobiaceae</taxon>
        <taxon>Methyloligella</taxon>
    </lineage>
</organism>
<evidence type="ECO:0000313" key="3">
    <source>
        <dbReference type="Proteomes" id="UP001597102"/>
    </source>
</evidence>
<feature type="signal peptide" evidence="1">
    <location>
        <begin position="1"/>
        <end position="26"/>
    </location>
</feature>
<keyword evidence="1" id="KW-0732">Signal</keyword>
<feature type="chain" id="PRO_5045143184" evidence="1">
    <location>
        <begin position="27"/>
        <end position="346"/>
    </location>
</feature>
<dbReference type="InterPro" id="IPR053724">
    <property type="entry name" value="OMP_A26_sf"/>
</dbReference>
<dbReference type="RefSeq" id="WP_379084793.1">
    <property type="nucleotide sequence ID" value="NZ_JBHTJO010000001.1"/>
</dbReference>
<dbReference type="EMBL" id="JBHTJO010000001">
    <property type="protein sequence ID" value="MFD0985812.1"/>
    <property type="molecule type" value="Genomic_DNA"/>
</dbReference>